<dbReference type="InterPro" id="IPR012349">
    <property type="entry name" value="Split_barrel_FMN-bd"/>
</dbReference>
<comment type="caution">
    <text evidence="1">The sequence shown here is derived from an EMBL/GenBank/DDBJ whole genome shotgun (WGS) entry which is preliminary data.</text>
</comment>
<dbReference type="SUPFAM" id="SSF50475">
    <property type="entry name" value="FMN-binding split barrel"/>
    <property type="match status" value="1"/>
</dbReference>
<name>A0ABD6BKI9_9EURY</name>
<dbReference type="EMBL" id="JBHUDI010000011">
    <property type="protein sequence ID" value="MFD1565608.1"/>
    <property type="molecule type" value="Genomic_DNA"/>
</dbReference>
<dbReference type="AlphaFoldDB" id="A0ABD6BKI9"/>
<proteinExistence type="predicted"/>
<dbReference type="InterPro" id="IPR024747">
    <property type="entry name" value="Pyridox_Oxase-rel"/>
</dbReference>
<protein>
    <submittedName>
        <fullName evidence="1">Pyridoxamine 5'-phosphate oxidase family protein</fullName>
    </submittedName>
</protein>
<keyword evidence="2" id="KW-1185">Reference proteome</keyword>
<organism evidence="1 2">
    <name type="scientific">Haloarchaeobius amylolyticus</name>
    <dbReference type="NCBI Taxonomy" id="1198296"/>
    <lineage>
        <taxon>Archaea</taxon>
        <taxon>Methanobacteriati</taxon>
        <taxon>Methanobacteriota</taxon>
        <taxon>Stenosarchaea group</taxon>
        <taxon>Halobacteria</taxon>
        <taxon>Halobacteriales</taxon>
        <taxon>Halorubellaceae</taxon>
        <taxon>Haloarchaeobius</taxon>
    </lineage>
</organism>
<sequence>MTIDELSDYGMDRMTDDEIRGFLSNQNVGVLGLPTENVPVMRPLFFWYDGEARVYFLYVLGSESQKEDLSDRADAAQFLVYNVDTPFMWTSVLLTGPISDIPESERESVEDAMDMQWRPDLFERAGASENTKLYQLQIEDQVGLTHRGLPPAFETDSSENRSE</sequence>
<evidence type="ECO:0000313" key="2">
    <source>
        <dbReference type="Proteomes" id="UP001597076"/>
    </source>
</evidence>
<reference evidence="1 2" key="1">
    <citation type="journal article" date="2019" name="Int. J. Syst. Evol. Microbiol.">
        <title>The Global Catalogue of Microorganisms (GCM) 10K type strain sequencing project: providing services to taxonomists for standard genome sequencing and annotation.</title>
        <authorList>
            <consortium name="The Broad Institute Genomics Platform"/>
            <consortium name="The Broad Institute Genome Sequencing Center for Infectious Disease"/>
            <person name="Wu L."/>
            <person name="Ma J."/>
        </authorList>
    </citation>
    <scope>NUCLEOTIDE SEQUENCE [LARGE SCALE GENOMIC DNA]</scope>
    <source>
        <strain evidence="1 2">CGMCC 1.12230</strain>
    </source>
</reference>
<gene>
    <name evidence="1" type="ORF">ACFR99_18925</name>
</gene>
<evidence type="ECO:0000313" key="1">
    <source>
        <dbReference type="EMBL" id="MFD1565608.1"/>
    </source>
</evidence>
<dbReference type="Pfam" id="PF12900">
    <property type="entry name" value="Pyridox_ox_2"/>
    <property type="match status" value="1"/>
</dbReference>
<dbReference type="Gene3D" id="2.30.110.10">
    <property type="entry name" value="Electron Transport, Fmn-binding Protein, Chain A"/>
    <property type="match status" value="1"/>
</dbReference>
<dbReference type="Proteomes" id="UP001597076">
    <property type="component" value="Unassembled WGS sequence"/>
</dbReference>
<accession>A0ABD6BKI9</accession>
<dbReference type="RefSeq" id="WP_390290838.1">
    <property type="nucleotide sequence ID" value="NZ_JBHUDI010000011.1"/>
</dbReference>